<reference evidence="1" key="1">
    <citation type="submission" date="2025-08" db="UniProtKB">
        <authorList>
            <consortium name="Ensembl"/>
        </authorList>
    </citation>
    <scope>IDENTIFICATION</scope>
</reference>
<dbReference type="Proteomes" id="UP000594220">
    <property type="component" value="Unplaced"/>
</dbReference>
<name>A0A7M4F108_CROPO</name>
<accession>A0A7M4F108</accession>
<sequence>AATQYLLHITSVLVLASTKEMQYVLMVPSVLQNDSPYQICLQFLNLNESVFVSIVLEYNAVNTTIFDQIMKKKDAFQCTTFTVPPATSSPLAFITFSAMGPTVRLLERRSVAIQNMDSIVFIQTDKPIYKPGQTGGHVLCFT</sequence>
<keyword evidence="2" id="KW-1185">Reference proteome</keyword>
<dbReference type="OMA" id="XTEIMAL"/>
<dbReference type="AlphaFoldDB" id="A0A7M4F108"/>
<dbReference type="PANTHER" id="PTHR11412:SF173">
    <property type="entry name" value="OVOSTATIN"/>
    <property type="match status" value="1"/>
</dbReference>
<reference evidence="1" key="2">
    <citation type="submission" date="2025-09" db="UniProtKB">
        <authorList>
            <consortium name="Ensembl"/>
        </authorList>
    </citation>
    <scope>IDENTIFICATION</scope>
</reference>
<protein>
    <submittedName>
        <fullName evidence="1">Uncharacterized protein</fullName>
    </submittedName>
</protein>
<dbReference type="Gene3D" id="2.60.40.1930">
    <property type="match status" value="2"/>
</dbReference>
<dbReference type="GeneTree" id="ENSGT00940000158779"/>
<dbReference type="Ensembl" id="ENSCPRT00005020880.1">
    <property type="protein sequence ID" value="ENSCPRP00005017840.1"/>
    <property type="gene ID" value="ENSCPRG00005012433.1"/>
</dbReference>
<evidence type="ECO:0000313" key="2">
    <source>
        <dbReference type="Proteomes" id="UP000594220"/>
    </source>
</evidence>
<evidence type="ECO:0000313" key="1">
    <source>
        <dbReference type="Ensembl" id="ENSCPRP00005017840.1"/>
    </source>
</evidence>
<organism evidence="1 2">
    <name type="scientific">Crocodylus porosus</name>
    <name type="common">Saltwater crocodile</name>
    <name type="synonym">Estuarine crocodile</name>
    <dbReference type="NCBI Taxonomy" id="8502"/>
    <lineage>
        <taxon>Eukaryota</taxon>
        <taxon>Metazoa</taxon>
        <taxon>Chordata</taxon>
        <taxon>Craniata</taxon>
        <taxon>Vertebrata</taxon>
        <taxon>Euteleostomi</taxon>
        <taxon>Archelosauria</taxon>
        <taxon>Archosauria</taxon>
        <taxon>Crocodylia</taxon>
        <taxon>Longirostres</taxon>
        <taxon>Crocodylidae</taxon>
        <taxon>Crocodylus</taxon>
    </lineage>
</organism>
<proteinExistence type="predicted"/>
<dbReference type="PANTHER" id="PTHR11412">
    <property type="entry name" value="MACROGLOBULIN / COMPLEMENT"/>
    <property type="match status" value="1"/>
</dbReference>
<dbReference type="InterPro" id="IPR050473">
    <property type="entry name" value="A2M/Complement_sys"/>
</dbReference>